<reference evidence="7" key="1">
    <citation type="submission" date="2011-03" db="EMBL/GenBank/DDBJ databases">
        <authorList>
            <person name="Voget S."/>
            <person name="Streit W.R."/>
            <person name="Jaeger K.E."/>
            <person name="Daniel R."/>
        </authorList>
    </citation>
    <scope>NUCLEOTIDE SEQUENCE [LARGE SCALE GENOMIC DNA]</scope>
    <source>
        <strain evidence="7">PG1</strain>
    </source>
</reference>
<name>A0A0B6RWQ8_BURPL</name>
<dbReference type="Pfam" id="PF00149">
    <property type="entry name" value="Metallophos"/>
    <property type="match status" value="1"/>
</dbReference>
<comment type="similarity">
    <text evidence="4">Belongs to the cyclic nucleotide phosphodiesterase class-III family.</text>
</comment>
<evidence type="ECO:0000313" key="6">
    <source>
        <dbReference type="EMBL" id="AJK46604.1"/>
    </source>
</evidence>
<dbReference type="OrthoDB" id="9811542at2"/>
<organism evidence="6 7">
    <name type="scientific">Burkholderia plantarii</name>
    <dbReference type="NCBI Taxonomy" id="41899"/>
    <lineage>
        <taxon>Bacteria</taxon>
        <taxon>Pseudomonadati</taxon>
        <taxon>Pseudomonadota</taxon>
        <taxon>Betaproteobacteria</taxon>
        <taxon>Burkholderiales</taxon>
        <taxon>Burkholderiaceae</taxon>
        <taxon>Burkholderia</taxon>
    </lineage>
</organism>
<evidence type="ECO:0000256" key="4">
    <source>
        <dbReference type="ARBA" id="ARBA00025742"/>
    </source>
</evidence>
<evidence type="ECO:0000256" key="3">
    <source>
        <dbReference type="ARBA" id="ARBA00023004"/>
    </source>
</evidence>
<dbReference type="AlphaFoldDB" id="A0A0B6RWQ8"/>
<accession>A0A0B6RWQ8</accession>
<dbReference type="InterPro" id="IPR050884">
    <property type="entry name" value="CNP_phosphodiesterase-III"/>
</dbReference>
<dbReference type="GO" id="GO:0046872">
    <property type="term" value="F:metal ion binding"/>
    <property type="evidence" value="ECO:0007669"/>
    <property type="project" value="UniProtKB-KW"/>
</dbReference>
<feature type="domain" description="Calcineurin-like phosphoesterase" evidence="5">
    <location>
        <begin position="3"/>
        <end position="192"/>
    </location>
</feature>
<evidence type="ECO:0000313" key="7">
    <source>
        <dbReference type="Proteomes" id="UP000031838"/>
    </source>
</evidence>
<reference evidence="6 7" key="2">
    <citation type="journal article" date="2016" name="Appl. Microbiol. Biotechnol.">
        <title>Mutations improving production and secretion of extracellular lipase by Burkholderia glumae PG1.</title>
        <authorList>
            <person name="Knapp A."/>
            <person name="Voget S."/>
            <person name="Gao R."/>
            <person name="Zaburannyi N."/>
            <person name="Krysciak D."/>
            <person name="Breuer M."/>
            <person name="Hauer B."/>
            <person name="Streit W.R."/>
            <person name="Muller R."/>
            <person name="Daniel R."/>
            <person name="Jaeger K.E."/>
        </authorList>
    </citation>
    <scope>NUCLEOTIDE SEQUENCE [LARGE SCALE GENOMIC DNA]</scope>
    <source>
        <strain evidence="6 7">PG1</strain>
    </source>
</reference>
<dbReference type="KEGG" id="bgp:BGL_1c20950"/>
<dbReference type="Gene3D" id="3.60.21.10">
    <property type="match status" value="1"/>
</dbReference>
<dbReference type="SUPFAM" id="SSF56300">
    <property type="entry name" value="Metallo-dependent phosphatases"/>
    <property type="match status" value="1"/>
</dbReference>
<dbReference type="PANTHER" id="PTHR42988">
    <property type="entry name" value="PHOSPHOHYDROLASE"/>
    <property type="match status" value="1"/>
</dbReference>
<dbReference type="InterPro" id="IPR029052">
    <property type="entry name" value="Metallo-depent_PP-like"/>
</dbReference>
<dbReference type="EMBL" id="CP002580">
    <property type="protein sequence ID" value="AJK46604.1"/>
    <property type="molecule type" value="Genomic_DNA"/>
</dbReference>
<keyword evidence="2" id="KW-0378">Hydrolase</keyword>
<evidence type="ECO:0000259" key="5">
    <source>
        <dbReference type="Pfam" id="PF00149"/>
    </source>
</evidence>
<keyword evidence="7" id="KW-1185">Reference proteome</keyword>
<keyword evidence="1" id="KW-0479">Metal-binding</keyword>
<dbReference type="PANTHER" id="PTHR42988:SF2">
    <property type="entry name" value="CYCLIC NUCLEOTIDE PHOSPHODIESTERASE CBUA0032-RELATED"/>
    <property type="match status" value="1"/>
</dbReference>
<evidence type="ECO:0000256" key="2">
    <source>
        <dbReference type="ARBA" id="ARBA00022801"/>
    </source>
</evidence>
<dbReference type="InterPro" id="IPR004843">
    <property type="entry name" value="Calcineurin-like_PHP"/>
</dbReference>
<dbReference type="HOGENOM" id="CLU_063034_0_0_4"/>
<dbReference type="GO" id="GO:0016787">
    <property type="term" value="F:hydrolase activity"/>
    <property type="evidence" value="ECO:0007669"/>
    <property type="project" value="UniProtKB-KW"/>
</dbReference>
<protein>
    <submittedName>
        <fullName evidence="6">Metallophosphoesterase</fullName>
    </submittedName>
</protein>
<keyword evidence="3" id="KW-0408">Iron</keyword>
<dbReference type="RefSeq" id="WP_042625064.1">
    <property type="nucleotide sequence ID" value="NZ_CP002580.1"/>
</dbReference>
<evidence type="ECO:0000256" key="1">
    <source>
        <dbReference type="ARBA" id="ARBA00022723"/>
    </source>
</evidence>
<dbReference type="Proteomes" id="UP000031838">
    <property type="component" value="Chromosome 1"/>
</dbReference>
<proteinExistence type="inferred from homology"/>
<sequence length="277" mass="29993">MSTLLQVSDPHFGAEWPAAVDALVTLAATLRPDLVVLSGDLTQRARRRQFEAARAFVERLGPQALLAIPGNHDIPLFDPVARLCRPYARYRHAFGADLEPVFDAPALLVQGVNTTRPARHTAGEISAAQIERVARRFELAQPAQLRVAVVHQPIAGAGPRKPRDRLHGSEAALRRWADAGVDLILGGHTHRPEINAVEMAGSTRRVYAIQGGTAVSRRVRDGRPNSVNLIAYEGASTGARRVLVTRYDHDAAGGRFVASETRVLDLTPAADGASEQR</sequence>
<gene>
    <name evidence="6" type="ORF">BGL_1c20950</name>
</gene>